<dbReference type="OrthoDB" id="1798631at2"/>
<evidence type="ECO:0000313" key="3">
    <source>
        <dbReference type="Proteomes" id="UP000318102"/>
    </source>
</evidence>
<name>A0A559IYU0_9BACL</name>
<proteinExistence type="predicted"/>
<evidence type="ECO:0000313" key="2">
    <source>
        <dbReference type="EMBL" id="TVX92796.1"/>
    </source>
</evidence>
<dbReference type="AlphaFoldDB" id="A0A559IYU0"/>
<comment type="caution">
    <text evidence="2">The sequence shown here is derived from an EMBL/GenBank/DDBJ whole genome shotgun (WGS) entry which is preliminary data.</text>
</comment>
<keyword evidence="1" id="KW-0812">Transmembrane</keyword>
<gene>
    <name evidence="2" type="ORF">FPZ44_06850</name>
</gene>
<dbReference type="EMBL" id="VNJK01000001">
    <property type="protein sequence ID" value="TVX92796.1"/>
    <property type="molecule type" value="Genomic_DNA"/>
</dbReference>
<dbReference type="RefSeq" id="WP_144988605.1">
    <property type="nucleotide sequence ID" value="NZ_VNJK01000001.1"/>
</dbReference>
<keyword evidence="1" id="KW-1133">Transmembrane helix</keyword>
<accession>A0A559IYU0</accession>
<keyword evidence="3" id="KW-1185">Reference proteome</keyword>
<evidence type="ECO:0000256" key="1">
    <source>
        <dbReference type="SAM" id="Phobius"/>
    </source>
</evidence>
<sequence length="76" mass="8849">MWEQLWESHSGRIIGIVAGIGLGIVYLLSGFWDMLFVALLVFTCYTIGKNKDLNVGPIIPWQRIAVWLSDRWRWLK</sequence>
<protein>
    <submittedName>
        <fullName evidence="2">DUF2273 domain-containing protein</fullName>
    </submittedName>
</protein>
<dbReference type="Proteomes" id="UP000318102">
    <property type="component" value="Unassembled WGS sequence"/>
</dbReference>
<feature type="transmembrane region" description="Helical" evidence="1">
    <location>
        <begin position="12"/>
        <end position="42"/>
    </location>
</feature>
<keyword evidence="1" id="KW-0472">Membrane</keyword>
<dbReference type="InterPro" id="IPR018730">
    <property type="entry name" value="DUF2273"/>
</dbReference>
<reference evidence="2 3" key="1">
    <citation type="submission" date="2019-07" db="EMBL/GenBank/DDBJ databases">
        <authorList>
            <person name="Kim J."/>
        </authorList>
    </citation>
    <scope>NUCLEOTIDE SEQUENCE [LARGE SCALE GENOMIC DNA]</scope>
    <source>
        <strain evidence="2 3">N4</strain>
    </source>
</reference>
<dbReference type="Pfam" id="PF10031">
    <property type="entry name" value="DUF2273"/>
    <property type="match status" value="1"/>
</dbReference>
<organism evidence="2 3">
    <name type="scientific">Paenibacillus agilis</name>
    <dbReference type="NCBI Taxonomy" id="3020863"/>
    <lineage>
        <taxon>Bacteria</taxon>
        <taxon>Bacillati</taxon>
        <taxon>Bacillota</taxon>
        <taxon>Bacilli</taxon>
        <taxon>Bacillales</taxon>
        <taxon>Paenibacillaceae</taxon>
        <taxon>Paenibacillus</taxon>
    </lineage>
</organism>